<feature type="binding site" evidence="11">
    <location>
        <position position="96"/>
    </location>
    <ligand>
        <name>Zn(2+)</name>
        <dbReference type="ChEBI" id="CHEBI:29105"/>
        <note>ligand shared between dimeric partners</note>
    </ligand>
</feature>
<dbReference type="GO" id="GO:0000105">
    <property type="term" value="P:L-histidine biosynthetic process"/>
    <property type="evidence" value="ECO:0007669"/>
    <property type="project" value="UniProtKB-UniRule"/>
</dbReference>
<feature type="binding site" evidence="11">
    <location>
        <position position="79"/>
    </location>
    <ligand>
        <name>Mg(2+)</name>
        <dbReference type="ChEBI" id="CHEBI:18420"/>
    </ligand>
</feature>
<dbReference type="SUPFAM" id="SSF141734">
    <property type="entry name" value="HisI-like"/>
    <property type="match status" value="1"/>
</dbReference>
<evidence type="ECO:0000256" key="6">
    <source>
        <dbReference type="ARBA" id="ARBA00008299"/>
    </source>
</evidence>
<comment type="function">
    <text evidence="11">Catalyzes the hydrolysis of the adenine ring of phosphoribosyl-AMP.</text>
</comment>
<gene>
    <name evidence="11 13" type="primary">hisI</name>
    <name evidence="13" type="ORF">RCG00_03645</name>
</gene>
<evidence type="ECO:0000256" key="10">
    <source>
        <dbReference type="ARBA" id="ARBA00023102"/>
    </source>
</evidence>
<comment type="similarity">
    <text evidence="5">In the C-terminal section; belongs to the PRA-PH family.</text>
</comment>
<comment type="subcellular location">
    <subcellularLocation>
        <location evidence="11">Cytoplasm</location>
    </subcellularLocation>
</comment>
<dbReference type="InterPro" id="IPR002496">
    <property type="entry name" value="PRib_AMP_CycHydrolase_dom"/>
</dbReference>
<evidence type="ECO:0000313" key="13">
    <source>
        <dbReference type="EMBL" id="WML87458.1"/>
    </source>
</evidence>
<protein>
    <recommendedName>
        <fullName evidence="11">Phosphoribosyl-AMP cyclohydrolase</fullName>
        <shortName evidence="11">PRA-CH</shortName>
        <ecNumber evidence="11">3.5.4.19</ecNumber>
    </recommendedName>
</protein>
<evidence type="ECO:0000256" key="7">
    <source>
        <dbReference type="ARBA" id="ARBA00022490"/>
    </source>
</evidence>
<evidence type="ECO:0000256" key="1">
    <source>
        <dbReference type="ARBA" id="ARBA00000024"/>
    </source>
</evidence>
<accession>A0AA51QXP9</accession>
<feature type="binding site" evidence="11">
    <location>
        <position position="83"/>
    </location>
    <ligand>
        <name>Mg(2+)</name>
        <dbReference type="ChEBI" id="CHEBI:18420"/>
    </ligand>
</feature>
<dbReference type="Proteomes" id="UP001229862">
    <property type="component" value="Chromosome"/>
</dbReference>
<dbReference type="Gene3D" id="4.10.80.70">
    <property type="match status" value="1"/>
</dbReference>
<keyword evidence="9 11" id="KW-0378">Hydrolase</keyword>
<comment type="cofactor">
    <cofactor evidence="11">
        <name>Zn(2+)</name>
        <dbReference type="ChEBI" id="CHEBI:29105"/>
    </cofactor>
    <text evidence="11">Binds 1 zinc ion per subunit.</text>
</comment>
<name>A0AA51QXP9_9GAMM</name>
<comment type="cofactor">
    <cofactor evidence="11">
        <name>Mg(2+)</name>
        <dbReference type="ChEBI" id="CHEBI:18420"/>
    </cofactor>
    <text evidence="11">Binds 1 Mg(2+) ion per subunit.</text>
</comment>
<dbReference type="GO" id="GO:0004636">
    <property type="term" value="F:phosphoribosyl-ATP diphosphatase activity"/>
    <property type="evidence" value="ECO:0007669"/>
    <property type="project" value="UniProtKB-EC"/>
</dbReference>
<dbReference type="InterPro" id="IPR026660">
    <property type="entry name" value="PRA-CH"/>
</dbReference>
<comment type="subunit">
    <text evidence="11">Homodimer.</text>
</comment>
<reference evidence="13" key="1">
    <citation type="submission" date="2023-08" db="EMBL/GenBank/DDBJ databases">
        <title>New molecular markers tilS and rpoB for phylogenetic and monitoring studies of the genus Thiothrix biodiversity.</title>
        <authorList>
            <person name="Ravin N.V."/>
            <person name="Smolyakov D."/>
            <person name="Markov N.D."/>
            <person name="Beletsky A.V."/>
            <person name="Mardanov A.V."/>
            <person name="Rudenko T.S."/>
            <person name="Grabovich M.Y."/>
        </authorList>
    </citation>
    <scope>NUCLEOTIDE SEQUENCE</scope>
    <source>
        <strain evidence="13">DNT52</strain>
    </source>
</reference>
<comment type="pathway">
    <text evidence="3 11">Amino-acid biosynthesis; L-histidine biosynthesis; L-histidine from 5-phospho-alpha-D-ribose 1-diphosphate: step 3/9.</text>
</comment>
<dbReference type="NCBIfam" id="NF000768">
    <property type="entry name" value="PRK00051.1"/>
    <property type="match status" value="1"/>
</dbReference>
<organism evidence="13">
    <name type="scientific">Thiothrix subterranea</name>
    <dbReference type="NCBI Taxonomy" id="2735563"/>
    <lineage>
        <taxon>Bacteria</taxon>
        <taxon>Pseudomonadati</taxon>
        <taxon>Pseudomonadota</taxon>
        <taxon>Gammaproteobacteria</taxon>
        <taxon>Thiotrichales</taxon>
        <taxon>Thiotrichaceae</taxon>
        <taxon>Thiothrix</taxon>
    </lineage>
</organism>
<comment type="catalytic activity">
    <reaction evidence="1 11">
        <text>1-(5-phospho-beta-D-ribosyl)-5'-AMP + H2O = 1-(5-phospho-beta-D-ribosyl)-5-[(5-phospho-beta-D-ribosylamino)methylideneamino]imidazole-4-carboxamide</text>
        <dbReference type="Rhea" id="RHEA:20049"/>
        <dbReference type="ChEBI" id="CHEBI:15377"/>
        <dbReference type="ChEBI" id="CHEBI:58435"/>
        <dbReference type="ChEBI" id="CHEBI:59457"/>
        <dbReference type="EC" id="3.5.4.19"/>
    </reaction>
</comment>
<dbReference type="FunFam" id="3.10.20.810:FF:000001">
    <property type="entry name" value="Histidine biosynthesis bifunctional protein HisIE"/>
    <property type="match status" value="1"/>
</dbReference>
<dbReference type="PANTHER" id="PTHR42945:SF1">
    <property type="entry name" value="HISTIDINE BIOSYNTHESIS BIFUNCTIONAL PROTEIN HIS7"/>
    <property type="match status" value="1"/>
</dbReference>
<keyword evidence="11" id="KW-0460">Magnesium</keyword>
<dbReference type="AlphaFoldDB" id="A0AA51QXP9"/>
<feature type="binding site" evidence="11">
    <location>
        <position position="80"/>
    </location>
    <ligand>
        <name>Zn(2+)</name>
        <dbReference type="ChEBI" id="CHEBI:29105"/>
        <note>ligand shared between dimeric partners</note>
    </ligand>
</feature>
<dbReference type="GO" id="GO:0008270">
    <property type="term" value="F:zinc ion binding"/>
    <property type="evidence" value="ECO:0007669"/>
    <property type="project" value="UniProtKB-UniRule"/>
</dbReference>
<keyword evidence="7 11" id="KW-0963">Cytoplasm</keyword>
<comment type="pathway">
    <text evidence="4">Amino-acid biosynthesis; L-histidine biosynthesis; L-histidine from 5-phospho-alpha-D-ribose 1-diphosphate: step 2/9.</text>
</comment>
<dbReference type="Pfam" id="PF01502">
    <property type="entry name" value="PRA-CH"/>
    <property type="match status" value="1"/>
</dbReference>
<dbReference type="Gene3D" id="3.10.20.810">
    <property type="entry name" value="Phosphoribosyl-AMP cyclohydrolase"/>
    <property type="match status" value="1"/>
</dbReference>
<feature type="binding site" evidence="11">
    <location>
        <position position="81"/>
    </location>
    <ligand>
        <name>Mg(2+)</name>
        <dbReference type="ChEBI" id="CHEBI:18420"/>
    </ligand>
</feature>
<evidence type="ECO:0000256" key="5">
    <source>
        <dbReference type="ARBA" id="ARBA00007731"/>
    </source>
</evidence>
<dbReference type="InterPro" id="IPR038019">
    <property type="entry name" value="PRib_AMP_CycHydrolase_sf"/>
</dbReference>
<feature type="binding site" evidence="11">
    <location>
        <position position="103"/>
    </location>
    <ligand>
        <name>Zn(2+)</name>
        <dbReference type="ChEBI" id="CHEBI:29105"/>
        <note>ligand shared between dimeric partners</note>
    </ligand>
</feature>
<evidence type="ECO:0000256" key="9">
    <source>
        <dbReference type="ARBA" id="ARBA00022801"/>
    </source>
</evidence>
<evidence type="ECO:0000256" key="8">
    <source>
        <dbReference type="ARBA" id="ARBA00022605"/>
    </source>
</evidence>
<evidence type="ECO:0000256" key="4">
    <source>
        <dbReference type="ARBA" id="ARBA00005204"/>
    </source>
</evidence>
<dbReference type="EMBL" id="CP133217">
    <property type="protein sequence ID" value="WML87458.1"/>
    <property type="molecule type" value="Genomic_DNA"/>
</dbReference>
<keyword evidence="11" id="KW-0862">Zinc</keyword>
<comment type="similarity">
    <text evidence="6">In the N-terminal section; belongs to the PRA-CH family.</text>
</comment>
<comment type="catalytic activity">
    <reaction evidence="2">
        <text>1-(5-phospho-beta-D-ribosyl)-ATP + H2O = 1-(5-phospho-beta-D-ribosyl)-5'-AMP + diphosphate + H(+)</text>
        <dbReference type="Rhea" id="RHEA:22828"/>
        <dbReference type="ChEBI" id="CHEBI:15377"/>
        <dbReference type="ChEBI" id="CHEBI:15378"/>
        <dbReference type="ChEBI" id="CHEBI:33019"/>
        <dbReference type="ChEBI" id="CHEBI:59457"/>
        <dbReference type="ChEBI" id="CHEBI:73183"/>
        <dbReference type="EC" id="3.6.1.31"/>
    </reaction>
</comment>
<dbReference type="PANTHER" id="PTHR42945">
    <property type="entry name" value="HISTIDINE BIOSYNTHESIS BIFUNCTIONAL PROTEIN"/>
    <property type="match status" value="1"/>
</dbReference>
<evidence type="ECO:0000259" key="12">
    <source>
        <dbReference type="Pfam" id="PF01502"/>
    </source>
</evidence>
<evidence type="ECO:0000256" key="2">
    <source>
        <dbReference type="ARBA" id="ARBA00001460"/>
    </source>
</evidence>
<dbReference type="GO" id="GO:0000287">
    <property type="term" value="F:magnesium ion binding"/>
    <property type="evidence" value="ECO:0007669"/>
    <property type="project" value="UniProtKB-UniRule"/>
</dbReference>
<dbReference type="RefSeq" id="WP_308872095.1">
    <property type="nucleotide sequence ID" value="NZ_CP133217.1"/>
</dbReference>
<keyword evidence="8 11" id="KW-0028">Amino-acid biosynthesis</keyword>
<evidence type="ECO:0000256" key="3">
    <source>
        <dbReference type="ARBA" id="ARBA00005169"/>
    </source>
</evidence>
<evidence type="ECO:0000256" key="11">
    <source>
        <dbReference type="HAMAP-Rule" id="MF_01021"/>
    </source>
</evidence>
<dbReference type="GO" id="GO:0004635">
    <property type="term" value="F:phosphoribosyl-AMP cyclohydrolase activity"/>
    <property type="evidence" value="ECO:0007669"/>
    <property type="project" value="UniProtKB-UniRule"/>
</dbReference>
<dbReference type="EC" id="3.5.4.19" evidence="11"/>
<keyword evidence="10 11" id="KW-0368">Histidine biosynthesis</keyword>
<feature type="domain" description="Phosphoribosyl-AMP cyclohydrolase" evidence="12">
    <location>
        <begin position="32"/>
        <end position="105"/>
    </location>
</feature>
<sequence>MTLTETLDTLKYNSDGLIPAIAQQFDTHEVLMMAWMNRASIEETLETGRVCYWSRSRNRFWRKGESSGQMQVLKEFRIDCDADTILLLVDQTGPACHTGRRSCFYNKVEGNQVIIDREVLIDPKTLYA</sequence>
<dbReference type="GO" id="GO:0005737">
    <property type="term" value="C:cytoplasm"/>
    <property type="evidence" value="ECO:0007669"/>
    <property type="project" value="UniProtKB-SubCell"/>
</dbReference>
<dbReference type="HAMAP" id="MF_01021">
    <property type="entry name" value="HisI"/>
    <property type="match status" value="1"/>
</dbReference>
<keyword evidence="11" id="KW-0479">Metal-binding</keyword>
<proteinExistence type="inferred from homology"/>
<comment type="similarity">
    <text evidence="11">Belongs to the PRA-CH family.</text>
</comment>